<dbReference type="GO" id="GO:0016020">
    <property type="term" value="C:membrane"/>
    <property type="evidence" value="ECO:0007669"/>
    <property type="project" value="UniProtKB-SubCell"/>
</dbReference>
<dbReference type="InterPro" id="IPR027970">
    <property type="entry name" value="SPATA31-like"/>
</dbReference>
<protein>
    <recommendedName>
        <fullName evidence="7">SPATA31-like domain-containing protein</fullName>
    </recommendedName>
</protein>
<feature type="compositionally biased region" description="Gly residues" evidence="6">
    <location>
        <begin position="1"/>
        <end position="15"/>
    </location>
</feature>
<dbReference type="Proteomes" id="UP000550707">
    <property type="component" value="Unassembled WGS sequence"/>
</dbReference>
<comment type="subcellular location">
    <subcellularLocation>
        <location evidence="1">Membrane</location>
        <topology evidence="1">Single-pass membrane protein</topology>
    </subcellularLocation>
</comment>
<evidence type="ECO:0000259" key="7">
    <source>
        <dbReference type="Pfam" id="PF15371"/>
    </source>
</evidence>
<sequence length="388" mass="40310">MGTGCGDGPGVGTAGALGSQSRAMEDLGPGAHPWPASCSRLQPVLHPCSHLGRPPDQRGFRQLSCRDPPGEVCRAAPEGAAQPCGEPVGDAAPATSPSASPAPPTQCLLPLASALSPGRTVSSVSRRPQASPSASRPPGPLLPLDGLPSPPPALSHSPPCPPDSEAHPPPPTASSVSPTPDPTWTLPRWVSVALPLGTVPHSSCPLHPRFASPSPRISAHGRASCPIRALSWWQMTASALCPSASSQCESQQEHPSHRPPGASLQGDPTDRQAEAGSPSLVHPGVQKLLETRPSRRAAPEMWGEKAKEGSAYPLNSLENKFPSLRAEPDTVSHPPRWGTKGKPEPVLGPETYPYSETRGTLPALLRSPFLVATVGRAGSSPECSCHRQ</sequence>
<dbReference type="PANTHER" id="PTHR21859">
    <property type="entry name" value="ACROSOME-SPECIFIC PROTEIN"/>
    <property type="match status" value="1"/>
</dbReference>
<feature type="region of interest" description="Disordered" evidence="6">
    <location>
        <begin position="1"/>
        <end position="180"/>
    </location>
</feature>
<dbReference type="AlphaFoldDB" id="A0A7J8BID7"/>
<organism evidence="8 9">
    <name type="scientific">Molossus molossus</name>
    <name type="common">Pallas' mastiff bat</name>
    <name type="synonym">Vespertilio molossus</name>
    <dbReference type="NCBI Taxonomy" id="27622"/>
    <lineage>
        <taxon>Eukaryota</taxon>
        <taxon>Metazoa</taxon>
        <taxon>Chordata</taxon>
        <taxon>Craniata</taxon>
        <taxon>Vertebrata</taxon>
        <taxon>Euteleostomi</taxon>
        <taxon>Mammalia</taxon>
        <taxon>Eutheria</taxon>
        <taxon>Laurasiatheria</taxon>
        <taxon>Chiroptera</taxon>
        <taxon>Yangochiroptera</taxon>
        <taxon>Molossidae</taxon>
        <taxon>Molossus</taxon>
    </lineage>
</organism>
<evidence type="ECO:0000256" key="2">
    <source>
        <dbReference type="ARBA" id="ARBA00022692"/>
    </source>
</evidence>
<comment type="caution">
    <text evidence="8">The sequence shown here is derived from an EMBL/GenBank/DDBJ whole genome shotgun (WGS) entry which is preliminary data.</text>
</comment>
<evidence type="ECO:0000313" key="9">
    <source>
        <dbReference type="Proteomes" id="UP000550707"/>
    </source>
</evidence>
<evidence type="ECO:0000256" key="6">
    <source>
        <dbReference type="SAM" id="MobiDB-lite"/>
    </source>
</evidence>
<dbReference type="InParanoid" id="A0A7J8BID7"/>
<feature type="region of interest" description="Disordered" evidence="6">
    <location>
        <begin position="246"/>
        <end position="310"/>
    </location>
</feature>
<feature type="compositionally biased region" description="Low complexity" evidence="6">
    <location>
        <begin position="121"/>
        <end position="134"/>
    </location>
</feature>
<keyword evidence="2" id="KW-0812">Transmembrane</keyword>
<evidence type="ECO:0000313" key="8">
    <source>
        <dbReference type="EMBL" id="KAF6398647.1"/>
    </source>
</evidence>
<dbReference type="Pfam" id="PF15371">
    <property type="entry name" value="DUF4599"/>
    <property type="match status" value="1"/>
</dbReference>
<evidence type="ECO:0000256" key="5">
    <source>
        <dbReference type="ARBA" id="ARBA00035009"/>
    </source>
</evidence>
<accession>A0A7J8BID7</accession>
<evidence type="ECO:0000256" key="4">
    <source>
        <dbReference type="ARBA" id="ARBA00023136"/>
    </source>
</evidence>
<keyword evidence="3" id="KW-1133">Transmembrane helix</keyword>
<feature type="region of interest" description="Disordered" evidence="6">
    <location>
        <begin position="325"/>
        <end position="354"/>
    </location>
</feature>
<keyword evidence="4" id="KW-0472">Membrane</keyword>
<feature type="compositionally biased region" description="Pro residues" evidence="6">
    <location>
        <begin position="148"/>
        <end position="172"/>
    </location>
</feature>
<name>A0A7J8BID7_MOLMO</name>
<dbReference type="PANTHER" id="PTHR21859:SF55">
    <property type="entry name" value="SPERMATOGENESIS-ASSOCIATED PROTEIN 31A1-RELATED"/>
    <property type="match status" value="1"/>
</dbReference>
<keyword evidence="9" id="KW-1185">Reference proteome</keyword>
<reference evidence="8 9" key="1">
    <citation type="journal article" date="2020" name="Nature">
        <title>Six reference-quality genomes reveal evolution of bat adaptations.</title>
        <authorList>
            <person name="Jebb D."/>
            <person name="Huang Z."/>
            <person name="Pippel M."/>
            <person name="Hughes G.M."/>
            <person name="Lavrichenko K."/>
            <person name="Devanna P."/>
            <person name="Winkler S."/>
            <person name="Jermiin L.S."/>
            <person name="Skirmuntt E.C."/>
            <person name="Katzourakis A."/>
            <person name="Burkitt-Gray L."/>
            <person name="Ray D.A."/>
            <person name="Sullivan K.A.M."/>
            <person name="Roscito J.G."/>
            <person name="Kirilenko B.M."/>
            <person name="Davalos L.M."/>
            <person name="Corthals A.P."/>
            <person name="Power M.L."/>
            <person name="Jones G."/>
            <person name="Ransome R.D."/>
            <person name="Dechmann D.K.N."/>
            <person name="Locatelli A.G."/>
            <person name="Puechmaille S.J."/>
            <person name="Fedrigo O."/>
            <person name="Jarvis E.D."/>
            <person name="Hiller M."/>
            <person name="Vernes S.C."/>
            <person name="Myers E.W."/>
            <person name="Teeling E.C."/>
        </authorList>
    </citation>
    <scope>NUCLEOTIDE SEQUENCE [LARGE SCALE GENOMIC DNA]</scope>
    <source>
        <strain evidence="8">MMolMol1</strain>
        <tissue evidence="8">Muscle</tissue>
    </source>
</reference>
<evidence type="ECO:0000256" key="3">
    <source>
        <dbReference type="ARBA" id="ARBA00022989"/>
    </source>
</evidence>
<gene>
    <name evidence="8" type="ORF">HJG59_010240</name>
</gene>
<evidence type="ECO:0000256" key="1">
    <source>
        <dbReference type="ARBA" id="ARBA00004167"/>
    </source>
</evidence>
<feature type="domain" description="SPATA31-like" evidence="7">
    <location>
        <begin position="43"/>
        <end position="103"/>
    </location>
</feature>
<proteinExistence type="inferred from homology"/>
<comment type="similarity">
    <text evidence="5">Belongs to the SPATA31 family.</text>
</comment>
<dbReference type="EMBL" id="JACASF010000029">
    <property type="protein sequence ID" value="KAF6398647.1"/>
    <property type="molecule type" value="Genomic_DNA"/>
</dbReference>